<evidence type="ECO:0000259" key="2">
    <source>
        <dbReference type="Pfam" id="PF20432"/>
    </source>
</evidence>
<protein>
    <submittedName>
        <fullName evidence="3">Putative toxin-antitoxin system antitoxin component, TIGR02293 family</fullName>
    </submittedName>
</protein>
<evidence type="ECO:0000313" key="3">
    <source>
        <dbReference type="EMBL" id="SFN41103.1"/>
    </source>
</evidence>
<dbReference type="GO" id="GO:0003677">
    <property type="term" value="F:DNA binding"/>
    <property type="evidence" value="ECO:0007669"/>
    <property type="project" value="InterPro"/>
</dbReference>
<dbReference type="InterPro" id="IPR024467">
    <property type="entry name" value="Xre/MbcA/ParS-like_toxin-bd"/>
</dbReference>
<feature type="domain" description="Antitoxin Xre/MbcA/ParS-like toxin-binding" evidence="1">
    <location>
        <begin position="130"/>
        <end position="174"/>
    </location>
</feature>
<dbReference type="NCBIfam" id="TIGR02293">
    <property type="entry name" value="TAS_TIGR02293"/>
    <property type="match status" value="1"/>
</dbReference>
<dbReference type="AlphaFoldDB" id="A0A1I4YTL1"/>
<dbReference type="Proteomes" id="UP000183107">
    <property type="component" value="Unassembled WGS sequence"/>
</dbReference>
<sequence>MTTDIEKPVAGVKVLKRSRAAVTGTHVIETRKPLSVTNFSDVYRLGPVERIEIIKRGVPAGEVAKIAKTIGRPKERLFKVLGLPRATVDRRARSKQQLSPDQGERVLGFSKLVGQVQVMVEQSGDASGFDAARWVADWLDTPAPALGGQCPAEYMDTAEGQELVSGLIARIQSGAYA</sequence>
<dbReference type="Pfam" id="PF09722">
    <property type="entry name" value="Xre_MbcA_ParS_C"/>
    <property type="match status" value="1"/>
</dbReference>
<dbReference type="RefSeq" id="WP_083396619.1">
    <property type="nucleotide sequence ID" value="NZ_FOVJ01000001.1"/>
</dbReference>
<reference evidence="4" key="1">
    <citation type="submission" date="2016-10" db="EMBL/GenBank/DDBJ databases">
        <authorList>
            <person name="Varghese N."/>
        </authorList>
    </citation>
    <scope>NUCLEOTIDE SEQUENCE [LARGE SCALE GENOMIC DNA]</scope>
    <source>
        <strain evidence="4">Nsp8</strain>
    </source>
</reference>
<keyword evidence="4" id="KW-1185">Reference proteome</keyword>
<dbReference type="Pfam" id="PF20432">
    <property type="entry name" value="Xre-like-HTH"/>
    <property type="match status" value="1"/>
</dbReference>
<dbReference type="InterPro" id="IPR046847">
    <property type="entry name" value="Xre-like_HTH"/>
</dbReference>
<dbReference type="EMBL" id="FOVJ01000001">
    <property type="protein sequence ID" value="SFN41103.1"/>
    <property type="molecule type" value="Genomic_DNA"/>
</dbReference>
<name>A0A1I4YTL1_9PROT</name>
<evidence type="ECO:0000259" key="1">
    <source>
        <dbReference type="Pfam" id="PF09722"/>
    </source>
</evidence>
<evidence type="ECO:0000313" key="4">
    <source>
        <dbReference type="Proteomes" id="UP000183107"/>
    </source>
</evidence>
<accession>A0A1I4YTL1</accession>
<dbReference type="InterPro" id="IPR011979">
    <property type="entry name" value="Antitox_Xre"/>
</dbReference>
<dbReference type="OrthoDB" id="5918037at2"/>
<feature type="domain" description="Antitoxin Xre-like helix-turn-helix" evidence="2">
    <location>
        <begin position="49"/>
        <end position="109"/>
    </location>
</feature>
<proteinExistence type="predicted"/>
<gene>
    <name evidence="3" type="ORF">SAMN05216386_0870</name>
</gene>
<organism evidence="3 4">
    <name type="scientific">Nitrosospira briensis</name>
    <dbReference type="NCBI Taxonomy" id="35799"/>
    <lineage>
        <taxon>Bacteria</taxon>
        <taxon>Pseudomonadati</taxon>
        <taxon>Pseudomonadota</taxon>
        <taxon>Betaproteobacteria</taxon>
        <taxon>Nitrosomonadales</taxon>
        <taxon>Nitrosomonadaceae</taxon>
        <taxon>Nitrosospira</taxon>
    </lineage>
</organism>